<reference evidence="8" key="1">
    <citation type="journal article" date="2023" name="Front. Mar. Sci.">
        <title>A new Merluccius polli reference genome to investigate the effects of global change in West African waters.</title>
        <authorList>
            <person name="Mateo J.L."/>
            <person name="Blanco-Fernandez C."/>
            <person name="Garcia-Vazquez E."/>
            <person name="Machado-Schiaffino G."/>
        </authorList>
    </citation>
    <scope>NUCLEOTIDE SEQUENCE</scope>
    <source>
        <strain evidence="8">C29</strain>
        <tissue evidence="8">Fin</tissue>
    </source>
</reference>
<dbReference type="PROSITE" id="PS50808">
    <property type="entry name" value="ZF_BED"/>
    <property type="match status" value="1"/>
</dbReference>
<organism evidence="8 9">
    <name type="scientific">Merluccius polli</name>
    <name type="common">Benguela hake</name>
    <name type="synonym">Merluccius cadenati</name>
    <dbReference type="NCBI Taxonomy" id="89951"/>
    <lineage>
        <taxon>Eukaryota</taxon>
        <taxon>Metazoa</taxon>
        <taxon>Chordata</taxon>
        <taxon>Craniata</taxon>
        <taxon>Vertebrata</taxon>
        <taxon>Euteleostomi</taxon>
        <taxon>Actinopterygii</taxon>
        <taxon>Neopterygii</taxon>
        <taxon>Teleostei</taxon>
        <taxon>Neoteleostei</taxon>
        <taxon>Acanthomorphata</taxon>
        <taxon>Zeiogadaria</taxon>
        <taxon>Gadariae</taxon>
        <taxon>Gadiformes</taxon>
        <taxon>Gadoidei</taxon>
        <taxon>Merlucciidae</taxon>
        <taxon>Merluccius</taxon>
    </lineage>
</organism>
<gene>
    <name evidence="8" type="primary">ZBED1_227</name>
    <name evidence="8" type="ORF">N1851_034065</name>
</gene>
<dbReference type="AlphaFoldDB" id="A0AA47M096"/>
<dbReference type="InterPro" id="IPR036236">
    <property type="entry name" value="Znf_C2H2_sf"/>
</dbReference>
<evidence type="ECO:0000313" key="9">
    <source>
        <dbReference type="Proteomes" id="UP001174136"/>
    </source>
</evidence>
<dbReference type="Proteomes" id="UP001174136">
    <property type="component" value="Unassembled WGS sequence"/>
</dbReference>
<dbReference type="InterPro" id="IPR052035">
    <property type="entry name" value="ZnF_BED_domain_contain"/>
</dbReference>
<keyword evidence="5" id="KW-0804">Transcription</keyword>
<dbReference type="InterPro" id="IPR012337">
    <property type="entry name" value="RNaseH-like_sf"/>
</dbReference>
<dbReference type="SUPFAM" id="SSF53098">
    <property type="entry name" value="Ribonuclease H-like"/>
    <property type="match status" value="1"/>
</dbReference>
<dbReference type="GO" id="GO:0008270">
    <property type="term" value="F:zinc ion binding"/>
    <property type="evidence" value="ECO:0007669"/>
    <property type="project" value="UniProtKB-KW"/>
</dbReference>
<name>A0AA47M096_MERPO</name>
<dbReference type="EMBL" id="JAOPHQ010006556">
    <property type="protein sequence ID" value="KAK0131243.1"/>
    <property type="molecule type" value="Genomic_DNA"/>
</dbReference>
<evidence type="ECO:0000313" key="8">
    <source>
        <dbReference type="EMBL" id="KAK0131243.1"/>
    </source>
</evidence>
<dbReference type="Gene3D" id="1.10.10.1070">
    <property type="entry name" value="Zinc finger, BED domain-containing"/>
    <property type="match status" value="1"/>
</dbReference>
<evidence type="ECO:0000259" key="7">
    <source>
        <dbReference type="PROSITE" id="PS50808"/>
    </source>
</evidence>
<evidence type="ECO:0000256" key="2">
    <source>
        <dbReference type="ARBA" id="ARBA00022771"/>
    </source>
</evidence>
<keyword evidence="1" id="KW-0479">Metal-binding</keyword>
<dbReference type="Pfam" id="PF02892">
    <property type="entry name" value="zf-BED"/>
    <property type="match status" value="1"/>
</dbReference>
<evidence type="ECO:0000256" key="4">
    <source>
        <dbReference type="ARBA" id="ARBA00023015"/>
    </source>
</evidence>
<comment type="caution">
    <text evidence="8">The sequence shown here is derived from an EMBL/GenBank/DDBJ whole genome shotgun (WGS) entry which is preliminary data.</text>
</comment>
<dbReference type="GO" id="GO:0003677">
    <property type="term" value="F:DNA binding"/>
    <property type="evidence" value="ECO:0007669"/>
    <property type="project" value="InterPro"/>
</dbReference>
<dbReference type="SUPFAM" id="SSF57667">
    <property type="entry name" value="beta-beta-alpha zinc fingers"/>
    <property type="match status" value="1"/>
</dbReference>
<protein>
    <submittedName>
        <fullName evidence="8">Zinc finger BED domain-containing protein 1</fullName>
    </submittedName>
</protein>
<evidence type="ECO:0000256" key="5">
    <source>
        <dbReference type="ARBA" id="ARBA00023163"/>
    </source>
</evidence>
<sequence>MAESISPAPAAFRAEVWKYFGFHKGASGDIDRNLVVCRLCMAKVKYSGNTTNLRAHLARHHTEIQLALPEQQAKRDPSQLTLAQVQTQKLPATSTRATKITQSVVYFICKDMRPYSVVENEGFRSMVQTLEPRYVIPSRQYITDIAVPNLYKEVKTNVLECLGWLDMRRLDAWTSRATESYVTITVHHITDEWKLESCVLQTRAMYDSHTGENIAALLKEAVAEWQLDTKDPVLVTDNAANMHVGG</sequence>
<dbReference type="PANTHER" id="PTHR46481:SF9">
    <property type="entry name" value="ZINC FINGER BED DOMAIN-CONTAINING PROTEIN 1-LIKE"/>
    <property type="match status" value="1"/>
</dbReference>
<keyword evidence="9" id="KW-1185">Reference proteome</keyword>
<feature type="domain" description="BED-type" evidence="7">
    <location>
        <begin position="11"/>
        <end position="68"/>
    </location>
</feature>
<dbReference type="SMART" id="SM00614">
    <property type="entry name" value="ZnF_BED"/>
    <property type="match status" value="1"/>
</dbReference>
<keyword evidence="3" id="KW-0862">Zinc</keyword>
<evidence type="ECO:0000256" key="3">
    <source>
        <dbReference type="ARBA" id="ARBA00022833"/>
    </source>
</evidence>
<keyword evidence="2 6" id="KW-0863">Zinc-finger</keyword>
<proteinExistence type="predicted"/>
<evidence type="ECO:0000256" key="6">
    <source>
        <dbReference type="PROSITE-ProRule" id="PRU00027"/>
    </source>
</evidence>
<accession>A0AA47M096</accession>
<dbReference type="InterPro" id="IPR003656">
    <property type="entry name" value="Znf_BED"/>
</dbReference>
<dbReference type="SUPFAM" id="SSF140996">
    <property type="entry name" value="Hermes dimerisation domain"/>
    <property type="match status" value="1"/>
</dbReference>
<dbReference type="PANTHER" id="PTHR46481">
    <property type="entry name" value="ZINC FINGER BED DOMAIN-CONTAINING PROTEIN 4"/>
    <property type="match status" value="1"/>
</dbReference>
<evidence type="ECO:0000256" key="1">
    <source>
        <dbReference type="ARBA" id="ARBA00022723"/>
    </source>
</evidence>
<keyword evidence="4" id="KW-0805">Transcription regulation</keyword>